<dbReference type="EMBL" id="JAFBEE010000001">
    <property type="protein sequence ID" value="MBM7613566.1"/>
    <property type="molecule type" value="Genomic_DNA"/>
</dbReference>
<dbReference type="Proteomes" id="UP001314796">
    <property type="component" value="Unassembled WGS sequence"/>
</dbReference>
<comment type="caution">
    <text evidence="2">The sequence shown here is derived from an EMBL/GenBank/DDBJ whole genome shotgun (WGS) entry which is preliminary data.</text>
</comment>
<proteinExistence type="predicted"/>
<protein>
    <submittedName>
        <fullName evidence="2">Metal-dependent phosphoesterase TrpH</fullName>
    </submittedName>
</protein>
<dbReference type="RefSeq" id="WP_204399857.1">
    <property type="nucleotide sequence ID" value="NZ_JAFBEE010000001.1"/>
</dbReference>
<dbReference type="InterPro" id="IPR004013">
    <property type="entry name" value="PHP_dom"/>
</dbReference>
<evidence type="ECO:0000313" key="3">
    <source>
        <dbReference type="Proteomes" id="UP001314796"/>
    </source>
</evidence>
<dbReference type="SUPFAM" id="SSF89550">
    <property type="entry name" value="PHP domain-like"/>
    <property type="match status" value="1"/>
</dbReference>
<name>A0ABS2NL20_9FIRM</name>
<evidence type="ECO:0000313" key="2">
    <source>
        <dbReference type="EMBL" id="MBM7613566.1"/>
    </source>
</evidence>
<evidence type="ECO:0000259" key="1">
    <source>
        <dbReference type="SMART" id="SM00481"/>
    </source>
</evidence>
<organism evidence="2 3">
    <name type="scientific">Alkaliphilus hydrothermalis</name>
    <dbReference type="NCBI Taxonomy" id="1482730"/>
    <lineage>
        <taxon>Bacteria</taxon>
        <taxon>Bacillati</taxon>
        <taxon>Bacillota</taxon>
        <taxon>Clostridia</taxon>
        <taxon>Peptostreptococcales</taxon>
        <taxon>Natronincolaceae</taxon>
        <taxon>Alkaliphilus</taxon>
    </lineage>
</organism>
<dbReference type="InterPro" id="IPR003141">
    <property type="entry name" value="Pol/His_phosphatase_N"/>
</dbReference>
<reference evidence="2 3" key="1">
    <citation type="submission" date="2021-01" db="EMBL/GenBank/DDBJ databases">
        <title>Genomic Encyclopedia of Type Strains, Phase IV (KMG-IV): sequencing the most valuable type-strain genomes for metagenomic binning, comparative biology and taxonomic classification.</title>
        <authorList>
            <person name="Goeker M."/>
        </authorList>
    </citation>
    <scope>NUCLEOTIDE SEQUENCE [LARGE SCALE GENOMIC DNA]</scope>
    <source>
        <strain evidence="2 3">DSM 25890</strain>
    </source>
</reference>
<sequence length="237" mass="26494">MKIAVDLHIHSGLSPCSEDDMTPNNIVGMAKLKGLDAIAITDHNSVKNLKAFTKVAEENGLILIPGVEVTTKEEVHLVGLFEDLEGALLFQEVLDQHLPKIPNNKKVFGSQCLYNEMDEIIGEYEHLLINAISLNIEDTVREIRSAKGIVFPAHINRRGFSILTNLGFIPPEFGFNTVEITESCDYSALEHKHSYLNKFIKIRNSDAHNLGNLLEREFFLEVDELSVKGVIKALSKM</sequence>
<gene>
    <name evidence="2" type="ORF">JOC73_000074</name>
</gene>
<dbReference type="PANTHER" id="PTHR42924">
    <property type="entry name" value="EXONUCLEASE"/>
    <property type="match status" value="1"/>
</dbReference>
<dbReference type="SMART" id="SM00481">
    <property type="entry name" value="POLIIIAc"/>
    <property type="match status" value="1"/>
</dbReference>
<keyword evidence="3" id="KW-1185">Reference proteome</keyword>
<dbReference type="PANTHER" id="PTHR42924:SF3">
    <property type="entry name" value="POLYMERASE_HISTIDINOL PHOSPHATASE N-TERMINAL DOMAIN-CONTAINING PROTEIN"/>
    <property type="match status" value="1"/>
</dbReference>
<dbReference type="Pfam" id="PF02811">
    <property type="entry name" value="PHP"/>
    <property type="match status" value="1"/>
</dbReference>
<dbReference type="Gene3D" id="3.20.20.140">
    <property type="entry name" value="Metal-dependent hydrolases"/>
    <property type="match status" value="1"/>
</dbReference>
<dbReference type="InterPro" id="IPR016195">
    <property type="entry name" value="Pol/histidinol_Pase-like"/>
</dbReference>
<dbReference type="InterPro" id="IPR052018">
    <property type="entry name" value="PHP_domain"/>
</dbReference>
<accession>A0ABS2NL20</accession>
<dbReference type="CDD" id="cd07432">
    <property type="entry name" value="PHP_HisPPase"/>
    <property type="match status" value="1"/>
</dbReference>
<feature type="domain" description="Polymerase/histidinol phosphatase N-terminal" evidence="1">
    <location>
        <begin position="5"/>
        <end position="73"/>
    </location>
</feature>